<gene>
    <name evidence="1" type="ORF">ANCDUO_12423</name>
</gene>
<reference evidence="1 2" key="1">
    <citation type="submission" date="2013-12" db="EMBL/GenBank/DDBJ databases">
        <title>Draft genome of the parsitic nematode Ancylostoma duodenale.</title>
        <authorList>
            <person name="Mitreva M."/>
        </authorList>
    </citation>
    <scope>NUCLEOTIDE SEQUENCE [LARGE SCALE GENOMIC DNA]</scope>
    <source>
        <strain evidence="1 2">Zhejiang</strain>
    </source>
</reference>
<evidence type="ECO:0000313" key="2">
    <source>
        <dbReference type="Proteomes" id="UP000054047"/>
    </source>
</evidence>
<dbReference type="EMBL" id="KN734445">
    <property type="protein sequence ID" value="KIH57386.1"/>
    <property type="molecule type" value="Genomic_DNA"/>
</dbReference>
<accession>A0A0C2GK06</accession>
<name>A0A0C2GK06_9BILA</name>
<organism evidence="1 2">
    <name type="scientific">Ancylostoma duodenale</name>
    <dbReference type="NCBI Taxonomy" id="51022"/>
    <lineage>
        <taxon>Eukaryota</taxon>
        <taxon>Metazoa</taxon>
        <taxon>Ecdysozoa</taxon>
        <taxon>Nematoda</taxon>
        <taxon>Chromadorea</taxon>
        <taxon>Rhabditida</taxon>
        <taxon>Rhabditina</taxon>
        <taxon>Rhabditomorpha</taxon>
        <taxon>Strongyloidea</taxon>
        <taxon>Ancylostomatidae</taxon>
        <taxon>Ancylostomatinae</taxon>
        <taxon>Ancylostoma</taxon>
    </lineage>
</organism>
<sequence length="134" mass="15512">MLIIPVVAECSDDTSPTCQTSNSIPDSLTTEQRIIYENPRSGMFRLKKMLAARWLKDLHQQNERPHEFDEKYKNMLLLTGDYSVRRLDDPKQKEQSSMDVNTCKKEETPDEAAINGYAESVCIWFCTEDLMVMI</sequence>
<proteinExistence type="predicted"/>
<dbReference type="OrthoDB" id="5824084at2759"/>
<dbReference type="Proteomes" id="UP000054047">
    <property type="component" value="Unassembled WGS sequence"/>
</dbReference>
<keyword evidence="2" id="KW-1185">Reference proteome</keyword>
<dbReference type="AlphaFoldDB" id="A0A0C2GK06"/>
<evidence type="ECO:0000313" key="1">
    <source>
        <dbReference type="EMBL" id="KIH57386.1"/>
    </source>
</evidence>
<protein>
    <submittedName>
        <fullName evidence="1">Uncharacterized protein</fullName>
    </submittedName>
</protein>